<evidence type="ECO:0000313" key="3">
    <source>
        <dbReference type="Proteomes" id="UP000015105"/>
    </source>
</evidence>
<dbReference type="GO" id="GO:0006572">
    <property type="term" value="P:L-tyrosine catabolic process"/>
    <property type="evidence" value="ECO:0007669"/>
    <property type="project" value="TreeGrafter"/>
</dbReference>
<proteinExistence type="predicted"/>
<dbReference type="STRING" id="200361.A0A453Q730"/>
<dbReference type="Gramene" id="AET6Gv20998900.1">
    <property type="protein sequence ID" value="AET6Gv20998900.1"/>
    <property type="gene ID" value="AET6Gv20998900"/>
</dbReference>
<reference evidence="2" key="4">
    <citation type="submission" date="2019-03" db="UniProtKB">
        <authorList>
            <consortium name="EnsemblPlants"/>
        </authorList>
    </citation>
    <scope>IDENTIFICATION</scope>
</reference>
<dbReference type="Proteomes" id="UP000015105">
    <property type="component" value="Chromosome 6D"/>
</dbReference>
<organism evidence="2 3">
    <name type="scientific">Aegilops tauschii subsp. strangulata</name>
    <name type="common">Goatgrass</name>
    <dbReference type="NCBI Taxonomy" id="200361"/>
    <lineage>
        <taxon>Eukaryota</taxon>
        <taxon>Viridiplantae</taxon>
        <taxon>Streptophyta</taxon>
        <taxon>Embryophyta</taxon>
        <taxon>Tracheophyta</taxon>
        <taxon>Spermatophyta</taxon>
        <taxon>Magnoliopsida</taxon>
        <taxon>Liliopsida</taxon>
        <taxon>Poales</taxon>
        <taxon>Poaceae</taxon>
        <taxon>BOP clade</taxon>
        <taxon>Pooideae</taxon>
        <taxon>Triticodae</taxon>
        <taxon>Triticeae</taxon>
        <taxon>Triticinae</taxon>
        <taxon>Aegilops</taxon>
    </lineage>
</organism>
<dbReference type="PANTHER" id="PTHR45744">
    <property type="entry name" value="TYROSINE AMINOTRANSFERASE"/>
    <property type="match status" value="1"/>
</dbReference>
<evidence type="ECO:0000313" key="2">
    <source>
        <dbReference type="EnsemblPlants" id="AET6Gv20998900.1"/>
    </source>
</evidence>
<feature type="domain" description="Aminotransferase class I/classII large" evidence="1">
    <location>
        <begin position="93"/>
        <end position="152"/>
    </location>
</feature>
<dbReference type="Gene3D" id="3.40.640.10">
    <property type="entry name" value="Type I PLP-dependent aspartate aminotransferase-like (Major domain)"/>
    <property type="match status" value="1"/>
</dbReference>
<dbReference type="Pfam" id="PF00155">
    <property type="entry name" value="Aminotran_1_2"/>
    <property type="match status" value="1"/>
</dbReference>
<reference evidence="3" key="1">
    <citation type="journal article" date="2014" name="Science">
        <title>Ancient hybridizations among the ancestral genomes of bread wheat.</title>
        <authorList>
            <consortium name="International Wheat Genome Sequencing Consortium,"/>
            <person name="Marcussen T."/>
            <person name="Sandve S.R."/>
            <person name="Heier L."/>
            <person name="Spannagl M."/>
            <person name="Pfeifer M."/>
            <person name="Jakobsen K.S."/>
            <person name="Wulff B.B."/>
            <person name="Steuernagel B."/>
            <person name="Mayer K.F."/>
            <person name="Olsen O.A."/>
        </authorList>
    </citation>
    <scope>NUCLEOTIDE SEQUENCE [LARGE SCALE GENOMIC DNA]</scope>
    <source>
        <strain evidence="3">cv. AL8/78</strain>
    </source>
</reference>
<dbReference type="SUPFAM" id="SSF53383">
    <property type="entry name" value="PLP-dependent transferases"/>
    <property type="match status" value="1"/>
</dbReference>
<dbReference type="PANTHER" id="PTHR45744:SF13">
    <property type="entry name" value="OS02G0302200 PROTEIN"/>
    <property type="match status" value="1"/>
</dbReference>
<accession>A0A453Q730</accession>
<reference evidence="3" key="2">
    <citation type="journal article" date="2017" name="Nat. Plants">
        <title>The Aegilops tauschii genome reveals multiple impacts of transposons.</title>
        <authorList>
            <person name="Zhao G."/>
            <person name="Zou C."/>
            <person name="Li K."/>
            <person name="Wang K."/>
            <person name="Li T."/>
            <person name="Gao L."/>
            <person name="Zhang X."/>
            <person name="Wang H."/>
            <person name="Yang Z."/>
            <person name="Liu X."/>
            <person name="Jiang W."/>
            <person name="Mao L."/>
            <person name="Kong X."/>
            <person name="Jiao Y."/>
            <person name="Jia J."/>
        </authorList>
    </citation>
    <scope>NUCLEOTIDE SEQUENCE [LARGE SCALE GENOMIC DNA]</scope>
    <source>
        <strain evidence="3">cv. AL8/78</strain>
    </source>
</reference>
<dbReference type="EnsemblPlants" id="AET6Gv20998900.1">
    <property type="protein sequence ID" value="AET6Gv20998900.1"/>
    <property type="gene ID" value="AET6Gv20998900"/>
</dbReference>
<dbReference type="GO" id="GO:0030170">
    <property type="term" value="F:pyridoxal phosphate binding"/>
    <property type="evidence" value="ECO:0007669"/>
    <property type="project" value="InterPro"/>
</dbReference>
<dbReference type="AlphaFoldDB" id="A0A453Q730"/>
<reference evidence="2" key="5">
    <citation type="journal article" date="2021" name="G3 (Bethesda)">
        <title>Aegilops tauschii genome assembly Aet v5.0 features greater sequence contiguity and improved annotation.</title>
        <authorList>
            <person name="Wang L."/>
            <person name="Zhu T."/>
            <person name="Rodriguez J.C."/>
            <person name="Deal K.R."/>
            <person name="Dubcovsky J."/>
            <person name="McGuire P.E."/>
            <person name="Lux T."/>
            <person name="Spannagl M."/>
            <person name="Mayer K.F.X."/>
            <person name="Baldrich P."/>
            <person name="Meyers B.C."/>
            <person name="Huo N."/>
            <person name="Gu Y.Q."/>
            <person name="Zhou H."/>
            <person name="Devos K.M."/>
            <person name="Bennetzen J.L."/>
            <person name="Unver T."/>
            <person name="Budak H."/>
            <person name="Gulick P.J."/>
            <person name="Galiba G."/>
            <person name="Kalapos B."/>
            <person name="Nelson D.R."/>
            <person name="Li P."/>
            <person name="You F.M."/>
            <person name="Luo M.C."/>
            <person name="Dvorak J."/>
        </authorList>
    </citation>
    <scope>NUCLEOTIDE SEQUENCE [LARGE SCALE GENOMIC DNA]</scope>
    <source>
        <strain evidence="2">cv. AL8/78</strain>
    </source>
</reference>
<keyword evidence="3" id="KW-1185">Reference proteome</keyword>
<dbReference type="GO" id="GO:0004838">
    <property type="term" value="F:L-tyrosine-2-oxoglutarate transaminase activity"/>
    <property type="evidence" value="ECO:0007669"/>
    <property type="project" value="TreeGrafter"/>
</dbReference>
<dbReference type="InterPro" id="IPR004839">
    <property type="entry name" value="Aminotransferase_I/II_large"/>
</dbReference>
<evidence type="ECO:0000259" key="1">
    <source>
        <dbReference type="Pfam" id="PF00155"/>
    </source>
</evidence>
<name>A0A453Q730_AEGTS</name>
<reference evidence="2" key="3">
    <citation type="journal article" date="2017" name="Nature">
        <title>Genome sequence of the progenitor of the wheat D genome Aegilops tauschii.</title>
        <authorList>
            <person name="Luo M.C."/>
            <person name="Gu Y.Q."/>
            <person name="Puiu D."/>
            <person name="Wang H."/>
            <person name="Twardziok S.O."/>
            <person name="Deal K.R."/>
            <person name="Huo N."/>
            <person name="Zhu T."/>
            <person name="Wang L."/>
            <person name="Wang Y."/>
            <person name="McGuire P.E."/>
            <person name="Liu S."/>
            <person name="Long H."/>
            <person name="Ramasamy R.K."/>
            <person name="Rodriguez J.C."/>
            <person name="Van S.L."/>
            <person name="Yuan L."/>
            <person name="Wang Z."/>
            <person name="Xia Z."/>
            <person name="Xiao L."/>
            <person name="Anderson O.D."/>
            <person name="Ouyang S."/>
            <person name="Liang Y."/>
            <person name="Zimin A.V."/>
            <person name="Pertea G."/>
            <person name="Qi P."/>
            <person name="Bennetzen J.L."/>
            <person name="Dai X."/>
            <person name="Dawson M.W."/>
            <person name="Muller H.G."/>
            <person name="Kugler K."/>
            <person name="Rivarola-Duarte L."/>
            <person name="Spannagl M."/>
            <person name="Mayer K.F.X."/>
            <person name="Lu F.H."/>
            <person name="Bevan M.W."/>
            <person name="Leroy P."/>
            <person name="Li P."/>
            <person name="You F.M."/>
            <person name="Sun Q."/>
            <person name="Liu Z."/>
            <person name="Lyons E."/>
            <person name="Wicker T."/>
            <person name="Salzberg S.L."/>
            <person name="Devos K.M."/>
            <person name="Dvorak J."/>
        </authorList>
    </citation>
    <scope>NUCLEOTIDE SEQUENCE [LARGE SCALE GENOMIC DNA]</scope>
    <source>
        <strain evidence="2">cv. AL8/78</strain>
    </source>
</reference>
<sequence>MANMVAGAPACGGWRLQCMERSRERGLRGATAHQGCQASTTTTPLPSAWPTRAGAPLLPSLFQSKFQSAFSVSVKVSVSLLCFSRSKFQNELAAGDVILTADCNHAIEIMMAVLASPGANVLLPRPGYPTYEARAALCGLEFRHFNLMPEKGTTWARPRPLPFPPCLARSPPRSWSRHARLGGSRCGDGGGTCLGVNDWIYFHPHAKYFVDSPQEAKKKPPEKLNGWRCS</sequence>
<dbReference type="InterPro" id="IPR015424">
    <property type="entry name" value="PyrdxlP-dep_Trfase"/>
</dbReference>
<protein>
    <recommendedName>
        <fullName evidence="1">Aminotransferase class I/classII large domain-containing protein</fullName>
    </recommendedName>
</protein>
<dbReference type="InterPro" id="IPR015421">
    <property type="entry name" value="PyrdxlP-dep_Trfase_major"/>
</dbReference>